<dbReference type="InterPro" id="IPR018666">
    <property type="entry name" value="DUF2125"/>
</dbReference>
<comment type="caution">
    <text evidence="1">The sequence shown here is derived from an EMBL/GenBank/DDBJ whole genome shotgun (WGS) entry which is preliminary data.</text>
</comment>
<protein>
    <recommendedName>
        <fullName evidence="3">DUF2125 domain-containing protein</fullName>
    </recommendedName>
</protein>
<evidence type="ECO:0000313" key="1">
    <source>
        <dbReference type="EMBL" id="KZD10490.1"/>
    </source>
</evidence>
<dbReference type="Proteomes" id="UP000076400">
    <property type="component" value="Unassembled WGS sequence"/>
</dbReference>
<dbReference type="EMBL" id="LPXN01000089">
    <property type="protein sequence ID" value="KZD10490.1"/>
    <property type="molecule type" value="Genomic_DNA"/>
</dbReference>
<proteinExistence type="predicted"/>
<dbReference type="Pfam" id="PF09898">
    <property type="entry name" value="DUF2125"/>
    <property type="match status" value="1"/>
</dbReference>
<organism evidence="1 2">
    <name type="scientific">Oceanibaculum pacificum</name>
    <dbReference type="NCBI Taxonomy" id="580166"/>
    <lineage>
        <taxon>Bacteria</taxon>
        <taxon>Pseudomonadati</taxon>
        <taxon>Pseudomonadota</taxon>
        <taxon>Alphaproteobacteria</taxon>
        <taxon>Rhodospirillales</taxon>
        <taxon>Oceanibaculaceae</taxon>
        <taxon>Oceanibaculum</taxon>
    </lineage>
</organism>
<dbReference type="STRING" id="580166.AUP43_18405"/>
<dbReference type="AlphaFoldDB" id="A0A154WAF5"/>
<evidence type="ECO:0008006" key="3">
    <source>
        <dbReference type="Google" id="ProtNLM"/>
    </source>
</evidence>
<name>A0A154WAF5_9PROT</name>
<accession>A0A154WAF5</accession>
<reference evidence="1 2" key="1">
    <citation type="submission" date="2015-12" db="EMBL/GenBank/DDBJ databases">
        <title>Genome sequence of Oceanibaculum pacificum MCCC 1A02656.</title>
        <authorList>
            <person name="Lu L."/>
            <person name="Lai Q."/>
            <person name="Shao Z."/>
            <person name="Qian P."/>
        </authorList>
    </citation>
    <scope>NUCLEOTIDE SEQUENCE [LARGE SCALE GENOMIC DNA]</scope>
    <source>
        <strain evidence="1 2">MCCC 1A02656</strain>
    </source>
</reference>
<sequence>MRRLLIAFTALLVLLAGAYSAYWFIMADRLRDGIAGWAAAESRRGTEVNWASFTLDGFPFAFRASFEAPSIRADGAATPLAWRGGHLVLEALPWDLRTIRFKAMEPQTLDIGLVTDRTRIEAASSDGVIGLDSRYQAASLEARFATLRASGAGGAALATAKGVDLSLSRPETPPTSIDAPALSFGLGVEALEPNLPMALPVTGPVQIDLAGAVMGAVPEQGGEAGLAAWSEAGGTLEISRLLLDWRPVRIEGDGTLALDKELQPIGAFSTEIEGHDKLLDGMATLGWLRPEDASLGQLALSLLVREGRNGRPVVKAPLSLQDRAIYLGPLRLARMPHIVWR</sequence>
<dbReference type="RefSeq" id="WP_067553810.1">
    <property type="nucleotide sequence ID" value="NZ_LPXN01000089.1"/>
</dbReference>
<gene>
    <name evidence="1" type="ORF">AUP43_18405</name>
</gene>
<evidence type="ECO:0000313" key="2">
    <source>
        <dbReference type="Proteomes" id="UP000076400"/>
    </source>
</evidence>
<keyword evidence="2" id="KW-1185">Reference proteome</keyword>